<dbReference type="Gene3D" id="2.60.210.10">
    <property type="entry name" value="Apoptosis, Tumor Necrosis Factor Receptor Associated Protein 2, Chain A"/>
    <property type="match status" value="1"/>
</dbReference>
<dbReference type="InterPro" id="IPR007942">
    <property type="entry name" value="PLipase-like"/>
</dbReference>
<feature type="region of interest" description="Disordered" evidence="3">
    <location>
        <begin position="156"/>
        <end position="193"/>
    </location>
</feature>
<evidence type="ECO:0000313" key="5">
    <source>
        <dbReference type="EMBL" id="OAP05091.1"/>
    </source>
</evidence>
<dbReference type="InterPro" id="IPR008974">
    <property type="entry name" value="TRAF-like"/>
</dbReference>
<dbReference type="RefSeq" id="NP_001327306.1">
    <property type="nucleotide sequence ID" value="NM_001339916.1"/>
</dbReference>
<protein>
    <recommendedName>
        <fullName evidence="4">MATH domain-containing protein</fullName>
    </recommendedName>
</protein>
<accession>A0A178VHW3</accession>
<feature type="compositionally biased region" description="Acidic residues" evidence="3">
    <location>
        <begin position="156"/>
        <end position="167"/>
    </location>
</feature>
<dbReference type="SMART" id="SM00061">
    <property type="entry name" value="MATH"/>
    <property type="match status" value="1"/>
</dbReference>
<dbReference type="CDD" id="cd00121">
    <property type="entry name" value="MATH"/>
    <property type="match status" value="1"/>
</dbReference>
<dbReference type="SMR" id="A0A178VHW3"/>
<feature type="coiled-coil region" evidence="2">
    <location>
        <begin position="271"/>
        <end position="329"/>
    </location>
</feature>
<evidence type="ECO:0000256" key="3">
    <source>
        <dbReference type="SAM" id="MobiDB-lite"/>
    </source>
</evidence>
<dbReference type="PANTHER" id="PTHR46236:SF35">
    <property type="entry name" value="MATH DOMAIN-CONTAINING PROTEIN"/>
    <property type="match status" value="1"/>
</dbReference>
<evidence type="ECO:0000313" key="6">
    <source>
        <dbReference type="Proteomes" id="UP000078284"/>
    </source>
</evidence>
<dbReference type="Proteomes" id="UP000078284">
    <property type="component" value="Chromosome 3"/>
</dbReference>
<proteinExistence type="predicted"/>
<dbReference type="InterPro" id="IPR002083">
    <property type="entry name" value="MATH/TRAF_dom"/>
</dbReference>
<evidence type="ECO:0000259" key="4">
    <source>
        <dbReference type="PROSITE" id="PS50144"/>
    </source>
</evidence>
<organism evidence="5 6">
    <name type="scientific">Arabidopsis thaliana</name>
    <name type="common">Mouse-ear cress</name>
    <dbReference type="NCBI Taxonomy" id="3702"/>
    <lineage>
        <taxon>Eukaryota</taxon>
        <taxon>Viridiplantae</taxon>
        <taxon>Streptophyta</taxon>
        <taxon>Embryophyta</taxon>
        <taxon>Tracheophyta</taxon>
        <taxon>Spermatophyta</taxon>
        <taxon>Magnoliopsida</taxon>
        <taxon>eudicotyledons</taxon>
        <taxon>Gunneridae</taxon>
        <taxon>Pentapetalae</taxon>
        <taxon>rosids</taxon>
        <taxon>malvids</taxon>
        <taxon>Brassicales</taxon>
        <taxon>Brassicaceae</taxon>
        <taxon>Camelineae</taxon>
        <taxon>Arabidopsis</taxon>
    </lineage>
</organism>
<reference evidence="6" key="1">
    <citation type="journal article" date="2016" name="Proc. Natl. Acad. Sci. U.S.A.">
        <title>Chromosome-level assembly of Arabidopsis thaliana Ler reveals the extent of translocation and inversion polymorphisms.</title>
        <authorList>
            <person name="Zapata L."/>
            <person name="Ding J."/>
            <person name="Willing E.M."/>
            <person name="Hartwig B."/>
            <person name="Bezdan D."/>
            <person name="Jiao W.B."/>
            <person name="Patel V."/>
            <person name="Velikkakam James G."/>
            <person name="Koornneef M."/>
            <person name="Ossowski S."/>
            <person name="Schneeberger K."/>
        </authorList>
    </citation>
    <scope>NUCLEOTIDE SEQUENCE [LARGE SCALE GENOMIC DNA]</scope>
    <source>
        <strain evidence="6">cv. Landsberg erecta</strain>
    </source>
</reference>
<dbReference type="Pfam" id="PF22486">
    <property type="entry name" value="MATH_2"/>
    <property type="match status" value="1"/>
</dbReference>
<evidence type="ECO:0000256" key="1">
    <source>
        <dbReference type="ARBA" id="ARBA00023054"/>
    </source>
</evidence>
<dbReference type="RefSeq" id="NP_191386.1">
    <property type="nucleotide sequence ID" value="NM_115689.4"/>
</dbReference>
<dbReference type="PROSITE" id="PS50144">
    <property type="entry name" value="MATH"/>
    <property type="match status" value="1"/>
</dbReference>
<dbReference type="ExpressionAtlas" id="A0A178VHW3">
    <property type="expression patterns" value="baseline and differential"/>
</dbReference>
<dbReference type="AlphaFoldDB" id="A0A178VHW3"/>
<feature type="domain" description="MATH" evidence="4">
    <location>
        <begin position="6"/>
        <end position="131"/>
    </location>
</feature>
<name>A0A178VHW3_ARATH</name>
<comment type="caution">
    <text evidence="5">The sequence shown here is derived from an EMBL/GenBank/DDBJ whole genome shotgun (WGS) entry which is preliminary data.</text>
</comment>
<dbReference type="Pfam" id="PF05278">
    <property type="entry name" value="PEARLI-4"/>
    <property type="match status" value="1"/>
</dbReference>
<dbReference type="KEGG" id="ath:AT3G58270"/>
<evidence type="ECO:0000256" key="2">
    <source>
        <dbReference type="SAM" id="Coils"/>
    </source>
</evidence>
<dbReference type="RefSeq" id="NP_001030883.1">
    <property type="nucleotide sequence ID" value="NM_001035806.2"/>
</dbReference>
<dbReference type="EMBL" id="LUHQ01000003">
    <property type="protein sequence ID" value="OAP05091.1"/>
    <property type="molecule type" value="Genomic_DNA"/>
</dbReference>
<keyword evidence="1 2" id="KW-0175">Coiled coil</keyword>
<dbReference type="OMA" id="FTWVIRN"/>
<dbReference type="PhylomeDB" id="A0A178VHW3"/>
<dbReference type="InterPro" id="IPR050804">
    <property type="entry name" value="MCC"/>
</dbReference>
<dbReference type="PANTHER" id="PTHR46236">
    <property type="entry name" value="TRAF-LIKE SUPERFAMILY PROTEIN"/>
    <property type="match status" value="1"/>
</dbReference>
<sequence length="343" mass="38583">MGKEVDNKFTWVIKNFSSQQSRKNYSDEFFVDGCKWRLLAFPKGNGVEKLSLYLAVAGSEFLPDGWRRHAYFHFSVVNQLSDELSQARETKNWFDASTSDWGFTSMLSLKKLHDKDGGFLVNGELKIVVDVSVLEVIGKLDVPVESEETTTKALSELEENDVPEESEETTKALSKVDENDGAESNDSLKEASSVKESMDVNGFRVLPSQVETVSCIFERHPDIASEFGPKNQHLRSAYMNVLLSLIKTMCQSTQELSKDDLSDADAALAYLTDAGLNLNWLEEKLEEVSEKKENEEAGETRVHEIEEELKELKLKCSNLEAQLEKEKADVSVARAPFSFDDIV</sequence>
<gene>
    <name evidence="5" type="ordered locus">AXX17_At3g52830</name>
</gene>
<dbReference type="SUPFAM" id="SSF49599">
    <property type="entry name" value="TRAF domain-like"/>
    <property type="match status" value="1"/>
</dbReference>
<feature type="compositionally biased region" description="Basic and acidic residues" evidence="3">
    <location>
        <begin position="168"/>
        <end position="178"/>
    </location>
</feature>